<keyword evidence="1" id="KW-0472">Membrane</keyword>
<sequence length="83" mass="8781">MQYVEIAIALAGALGLAWIADLLTGRRGLGGTVLVALVSGACGAFLAVRVFAVATLADWEWLPWAFAAVVLGLVAFFLFRSKR</sequence>
<gene>
    <name evidence="2" type="ORF">FM111_13150</name>
</gene>
<evidence type="ECO:0008006" key="4">
    <source>
        <dbReference type="Google" id="ProtNLM"/>
    </source>
</evidence>
<dbReference type="AlphaFoldDB" id="A0A1R4GIM7"/>
<keyword evidence="1" id="KW-0812">Transmembrane</keyword>
<organism evidence="2 3">
    <name type="scientific">Brevundimonas diminuta 3F5N</name>
    <dbReference type="NCBI Taxonomy" id="1255603"/>
    <lineage>
        <taxon>Bacteria</taxon>
        <taxon>Pseudomonadati</taxon>
        <taxon>Pseudomonadota</taxon>
        <taxon>Alphaproteobacteria</taxon>
        <taxon>Caulobacterales</taxon>
        <taxon>Caulobacteraceae</taxon>
        <taxon>Brevundimonas</taxon>
    </lineage>
</organism>
<evidence type="ECO:0000313" key="3">
    <source>
        <dbReference type="Proteomes" id="UP000195766"/>
    </source>
</evidence>
<proteinExistence type="predicted"/>
<feature type="transmembrane region" description="Helical" evidence="1">
    <location>
        <begin position="6"/>
        <end position="24"/>
    </location>
</feature>
<feature type="transmembrane region" description="Helical" evidence="1">
    <location>
        <begin position="31"/>
        <end position="55"/>
    </location>
</feature>
<dbReference type="RefSeq" id="WP_087141425.1">
    <property type="nucleotide sequence ID" value="NZ_FUIE01000074.1"/>
</dbReference>
<reference evidence="2 3" key="1">
    <citation type="submission" date="2017-02" db="EMBL/GenBank/DDBJ databases">
        <authorList>
            <person name="Peterson S.W."/>
        </authorList>
    </citation>
    <scope>NUCLEOTIDE SEQUENCE [LARGE SCALE GENOMIC DNA]</scope>
    <source>
        <strain evidence="2 3">3F5N</strain>
    </source>
</reference>
<dbReference type="EMBL" id="FUIE01000074">
    <property type="protein sequence ID" value="SJM68087.1"/>
    <property type="molecule type" value="Genomic_DNA"/>
</dbReference>
<keyword evidence="1" id="KW-1133">Transmembrane helix</keyword>
<protein>
    <recommendedName>
        <fullName evidence="4">Transglycosylase</fullName>
    </recommendedName>
</protein>
<feature type="transmembrane region" description="Helical" evidence="1">
    <location>
        <begin position="61"/>
        <end position="79"/>
    </location>
</feature>
<name>A0A1R4GIM7_BREDI</name>
<accession>A0A1R4GIM7</accession>
<evidence type="ECO:0000313" key="2">
    <source>
        <dbReference type="EMBL" id="SJM68087.1"/>
    </source>
</evidence>
<dbReference type="Proteomes" id="UP000195766">
    <property type="component" value="Unassembled WGS sequence"/>
</dbReference>
<evidence type="ECO:0000256" key="1">
    <source>
        <dbReference type="SAM" id="Phobius"/>
    </source>
</evidence>